<dbReference type="AlphaFoldDB" id="A0A8H3C868"/>
<dbReference type="PANTHER" id="PTHR14187">
    <property type="entry name" value="ALPHA KINASE/ELONGATION FACTOR 2 KINASE"/>
    <property type="match status" value="1"/>
</dbReference>
<evidence type="ECO:0000313" key="2">
    <source>
        <dbReference type="Proteomes" id="UP000663861"/>
    </source>
</evidence>
<protein>
    <submittedName>
        <fullName evidence="1">Uncharacterized protein</fullName>
    </submittedName>
</protein>
<feature type="non-terminal residue" evidence="1">
    <location>
        <position position="1"/>
    </location>
</feature>
<proteinExistence type="predicted"/>
<dbReference type="CDD" id="cd10170">
    <property type="entry name" value="ASKHA_NBD_HSP70"/>
    <property type="match status" value="1"/>
</dbReference>
<gene>
    <name evidence="1" type="ORF">RDB_LOCUS90933</name>
</gene>
<name>A0A8H3C868_9AGAM</name>
<dbReference type="EMBL" id="CAJMWY010001841">
    <property type="protein sequence ID" value="CAE6476326.1"/>
    <property type="molecule type" value="Genomic_DNA"/>
</dbReference>
<comment type="caution">
    <text evidence="1">The sequence shown here is derived from an EMBL/GenBank/DDBJ whole genome shotgun (WGS) entry which is preliminary data.</text>
</comment>
<sequence length="152" mass="16710">EARASACVQAGAIFVNATAEQYIQRTLKNASLPSDDVLDYTKRGVQDFENNLKRQFDGSTPSGSVEVAGTRANYPGIGIRRGHMSLQKATVQTFFDVCVKEIKTSVDQQIQGQNVSHILLVGGFGDSPYLRRVFKDRYESQGCQITLTNDST</sequence>
<feature type="non-terminal residue" evidence="1">
    <location>
        <position position="152"/>
    </location>
</feature>
<organism evidence="1 2">
    <name type="scientific">Rhizoctonia solani</name>
    <dbReference type="NCBI Taxonomy" id="456999"/>
    <lineage>
        <taxon>Eukaryota</taxon>
        <taxon>Fungi</taxon>
        <taxon>Dikarya</taxon>
        <taxon>Basidiomycota</taxon>
        <taxon>Agaricomycotina</taxon>
        <taxon>Agaricomycetes</taxon>
        <taxon>Cantharellales</taxon>
        <taxon>Ceratobasidiaceae</taxon>
        <taxon>Rhizoctonia</taxon>
    </lineage>
</organism>
<dbReference type="PANTHER" id="PTHR14187:SF5">
    <property type="entry name" value="HEAT SHOCK 70 KDA PROTEIN 12A"/>
    <property type="match status" value="1"/>
</dbReference>
<dbReference type="Proteomes" id="UP000663861">
    <property type="component" value="Unassembled WGS sequence"/>
</dbReference>
<accession>A0A8H3C868</accession>
<evidence type="ECO:0000313" key="1">
    <source>
        <dbReference type="EMBL" id="CAE6476326.1"/>
    </source>
</evidence>
<reference evidence="1" key="1">
    <citation type="submission" date="2021-01" db="EMBL/GenBank/DDBJ databases">
        <authorList>
            <person name="Kaushik A."/>
        </authorList>
    </citation>
    <scope>NUCLEOTIDE SEQUENCE</scope>
    <source>
        <strain evidence="1">AG4-RS23</strain>
    </source>
</reference>